<feature type="transmembrane region" description="Helical" evidence="6">
    <location>
        <begin position="153"/>
        <end position="174"/>
    </location>
</feature>
<dbReference type="Proteomes" id="UP000823388">
    <property type="component" value="Chromosome 9K"/>
</dbReference>
<evidence type="ECO:0000259" key="7">
    <source>
        <dbReference type="Pfam" id="PF00892"/>
    </source>
</evidence>
<keyword evidence="5 6" id="KW-0472">Membrane</keyword>
<evidence type="ECO:0000256" key="3">
    <source>
        <dbReference type="ARBA" id="ARBA00022692"/>
    </source>
</evidence>
<organism evidence="8 9">
    <name type="scientific">Panicum virgatum</name>
    <name type="common">Blackwell switchgrass</name>
    <dbReference type="NCBI Taxonomy" id="38727"/>
    <lineage>
        <taxon>Eukaryota</taxon>
        <taxon>Viridiplantae</taxon>
        <taxon>Streptophyta</taxon>
        <taxon>Embryophyta</taxon>
        <taxon>Tracheophyta</taxon>
        <taxon>Spermatophyta</taxon>
        <taxon>Magnoliopsida</taxon>
        <taxon>Liliopsida</taxon>
        <taxon>Poales</taxon>
        <taxon>Poaceae</taxon>
        <taxon>PACMAD clade</taxon>
        <taxon>Panicoideae</taxon>
        <taxon>Panicodae</taxon>
        <taxon>Paniceae</taxon>
        <taxon>Panicinae</taxon>
        <taxon>Panicum</taxon>
        <taxon>Panicum sect. Hiantes</taxon>
    </lineage>
</organism>
<evidence type="ECO:0000256" key="5">
    <source>
        <dbReference type="ARBA" id="ARBA00023136"/>
    </source>
</evidence>
<dbReference type="Pfam" id="PF00892">
    <property type="entry name" value="EamA"/>
    <property type="match status" value="2"/>
</dbReference>
<reference evidence="8" key="1">
    <citation type="submission" date="2020-05" db="EMBL/GenBank/DDBJ databases">
        <title>WGS assembly of Panicum virgatum.</title>
        <authorList>
            <person name="Lovell J.T."/>
            <person name="Jenkins J."/>
            <person name="Shu S."/>
            <person name="Juenger T.E."/>
            <person name="Schmutz J."/>
        </authorList>
    </citation>
    <scope>NUCLEOTIDE SEQUENCE</scope>
    <source>
        <strain evidence="8">AP13</strain>
    </source>
</reference>
<keyword evidence="9" id="KW-1185">Reference proteome</keyword>
<feature type="transmembrane region" description="Helical" evidence="6">
    <location>
        <begin position="206"/>
        <end position="229"/>
    </location>
</feature>
<feature type="domain" description="EamA" evidence="7">
    <location>
        <begin position="35"/>
        <end position="165"/>
    </location>
</feature>
<evidence type="ECO:0000256" key="6">
    <source>
        <dbReference type="RuleBase" id="RU363077"/>
    </source>
</evidence>
<evidence type="ECO:0000256" key="4">
    <source>
        <dbReference type="ARBA" id="ARBA00022989"/>
    </source>
</evidence>
<dbReference type="GO" id="GO:0016020">
    <property type="term" value="C:membrane"/>
    <property type="evidence" value="ECO:0007669"/>
    <property type="project" value="UniProtKB-SubCell"/>
</dbReference>
<gene>
    <name evidence="8" type="ORF">PVAP13_9KG402500</name>
</gene>
<comment type="caution">
    <text evidence="8">The sequence shown here is derived from an EMBL/GenBank/DDBJ whole genome shotgun (WGS) entry which is preliminary data.</text>
</comment>
<keyword evidence="3 6" id="KW-0812">Transmembrane</keyword>
<evidence type="ECO:0000256" key="1">
    <source>
        <dbReference type="ARBA" id="ARBA00004141"/>
    </source>
</evidence>
<accession>A0A8T0NU67</accession>
<feature type="transmembrane region" description="Helical" evidence="6">
    <location>
        <begin position="60"/>
        <end position="81"/>
    </location>
</feature>
<feature type="transmembrane region" description="Helical" evidence="6">
    <location>
        <begin position="268"/>
        <end position="288"/>
    </location>
</feature>
<dbReference type="InterPro" id="IPR037185">
    <property type="entry name" value="EmrE-like"/>
</dbReference>
<feature type="transmembrane region" description="Helical" evidence="6">
    <location>
        <begin position="126"/>
        <end position="147"/>
    </location>
</feature>
<dbReference type="GO" id="GO:0022857">
    <property type="term" value="F:transmembrane transporter activity"/>
    <property type="evidence" value="ECO:0007669"/>
    <property type="project" value="InterPro"/>
</dbReference>
<keyword evidence="4 6" id="KW-1133">Transmembrane helix</keyword>
<name>A0A8T0NU67_PANVG</name>
<feature type="transmembrane region" description="Helical" evidence="6">
    <location>
        <begin position="93"/>
        <end position="114"/>
    </location>
</feature>
<feature type="domain" description="EamA" evidence="7">
    <location>
        <begin position="228"/>
        <end position="342"/>
    </location>
</feature>
<sequence>MGEEGDGPTTALLRPRLLGTLPADDKGAWRAHAGMVFVQLAYSGYQVLTKAVLNVGMNQVVFCVYRDLLALAVLAPVAFLRERGLRPPVTPQLIGSFALLGFTGLFVNPLLYLVGLRYTNASYAAAFEPSVPVFAFLLAVIAGVEAINFSTKYGILKVAGTVVCVSGAVLMALYRGPSLISPGGSDAASESVTPAGRWLASTMLEFGVGTWHLGVLCLIAHCFLVPVIVRYPASLSLTACSYFFAAIFMVLTGVFATNGLHEWALTKAEIIAVLYAGIVASCMCYAIMTWANKILGPSLVALYNPLQPAFSTVLSTIFLGAPVYVGSIIGGVLTIAGLYVVTWARYTEAQRALTDGYYSDPLLVGYPPRVPKTQDSYLVDP</sequence>
<evidence type="ECO:0000256" key="2">
    <source>
        <dbReference type="ARBA" id="ARBA00007635"/>
    </source>
</evidence>
<dbReference type="InterPro" id="IPR000620">
    <property type="entry name" value="EamA_dom"/>
</dbReference>
<dbReference type="AlphaFoldDB" id="A0A8T0NU67"/>
<feature type="transmembrane region" description="Helical" evidence="6">
    <location>
        <begin position="308"/>
        <end position="341"/>
    </location>
</feature>
<proteinExistence type="inferred from homology"/>
<comment type="subcellular location">
    <subcellularLocation>
        <location evidence="1 6">Membrane</location>
        <topology evidence="1 6">Multi-pass membrane protein</topology>
    </subcellularLocation>
</comment>
<dbReference type="PANTHER" id="PTHR31218">
    <property type="entry name" value="WAT1-RELATED PROTEIN"/>
    <property type="match status" value="1"/>
</dbReference>
<comment type="similarity">
    <text evidence="2 6">Belongs to the drug/metabolite transporter (DMT) superfamily. Plant drug/metabolite exporter (P-DME) (TC 2.A.7.4) family.</text>
</comment>
<evidence type="ECO:0000313" key="9">
    <source>
        <dbReference type="Proteomes" id="UP000823388"/>
    </source>
</evidence>
<dbReference type="SUPFAM" id="SSF103481">
    <property type="entry name" value="Multidrug resistance efflux transporter EmrE"/>
    <property type="match status" value="2"/>
</dbReference>
<dbReference type="EMBL" id="CM029053">
    <property type="protein sequence ID" value="KAG2551532.1"/>
    <property type="molecule type" value="Genomic_DNA"/>
</dbReference>
<feature type="transmembrane region" description="Helical" evidence="6">
    <location>
        <begin position="235"/>
        <end position="256"/>
    </location>
</feature>
<evidence type="ECO:0000313" key="8">
    <source>
        <dbReference type="EMBL" id="KAG2551532.1"/>
    </source>
</evidence>
<dbReference type="InterPro" id="IPR030184">
    <property type="entry name" value="WAT1-related"/>
</dbReference>
<protein>
    <recommendedName>
        <fullName evidence="6">WAT1-related protein</fullName>
    </recommendedName>
</protein>